<organism evidence="1">
    <name type="scientific">Anguilla anguilla</name>
    <name type="common">European freshwater eel</name>
    <name type="synonym">Muraena anguilla</name>
    <dbReference type="NCBI Taxonomy" id="7936"/>
    <lineage>
        <taxon>Eukaryota</taxon>
        <taxon>Metazoa</taxon>
        <taxon>Chordata</taxon>
        <taxon>Craniata</taxon>
        <taxon>Vertebrata</taxon>
        <taxon>Euteleostomi</taxon>
        <taxon>Actinopterygii</taxon>
        <taxon>Neopterygii</taxon>
        <taxon>Teleostei</taxon>
        <taxon>Anguilliformes</taxon>
        <taxon>Anguillidae</taxon>
        <taxon>Anguilla</taxon>
    </lineage>
</organism>
<sequence>MQKHGRWNLI</sequence>
<proteinExistence type="predicted"/>
<dbReference type="EMBL" id="GBXM01106803">
    <property type="protein sequence ID" value="JAH01774.1"/>
    <property type="molecule type" value="Transcribed_RNA"/>
</dbReference>
<reference evidence="1" key="2">
    <citation type="journal article" date="2015" name="Fish Shellfish Immunol.">
        <title>Early steps in the European eel (Anguilla anguilla)-Vibrio vulnificus interaction in the gills: Role of the RtxA13 toxin.</title>
        <authorList>
            <person name="Callol A."/>
            <person name="Pajuelo D."/>
            <person name="Ebbesson L."/>
            <person name="Teles M."/>
            <person name="MacKenzie S."/>
            <person name="Amaro C."/>
        </authorList>
    </citation>
    <scope>NUCLEOTIDE SEQUENCE</scope>
</reference>
<reference evidence="1" key="1">
    <citation type="submission" date="2014-11" db="EMBL/GenBank/DDBJ databases">
        <authorList>
            <person name="Amaro Gonzalez C."/>
        </authorList>
    </citation>
    <scope>NUCLEOTIDE SEQUENCE</scope>
</reference>
<evidence type="ECO:0000313" key="1">
    <source>
        <dbReference type="EMBL" id="JAH01774.1"/>
    </source>
</evidence>
<name>A0A0E9PB92_ANGAN</name>
<accession>A0A0E9PB92</accession>
<protein>
    <submittedName>
        <fullName evidence="1">Uncharacterized protein</fullName>
    </submittedName>
</protein>